<reference evidence="1 4" key="2">
    <citation type="submission" date="2018-01" db="EMBL/GenBank/DDBJ databases">
        <title>Complete genome sequence of Caulobacter flavus RHGG3.</title>
        <authorList>
            <person name="Yang E."/>
        </authorList>
    </citation>
    <scope>NUCLEOTIDE SEQUENCE [LARGE SCALE GENOMIC DNA]</scope>
    <source>
        <strain evidence="1 4">RHGG3</strain>
    </source>
</reference>
<sequence>MPEIVDVVPCEGGWCVRVHATGEVLHFAGGGEAERRARRLAQDASMPVEVRIHDRGGRLVGRWMTHGAAA</sequence>
<dbReference type="KEGG" id="cfh:C1707_16665"/>
<name>A0A2N5CTJ0_9CAUL</name>
<evidence type="ECO:0000313" key="3">
    <source>
        <dbReference type="Proteomes" id="UP000234483"/>
    </source>
</evidence>
<gene>
    <name evidence="1" type="ORF">C1707_16665</name>
    <name evidence="2" type="ORF">CFHF_12010</name>
</gene>
<organism evidence="2 3">
    <name type="scientific">Caulobacter flavus</name>
    <dbReference type="NCBI Taxonomy" id="1679497"/>
    <lineage>
        <taxon>Bacteria</taxon>
        <taxon>Pseudomonadati</taxon>
        <taxon>Pseudomonadota</taxon>
        <taxon>Alphaproteobacteria</taxon>
        <taxon>Caulobacterales</taxon>
        <taxon>Caulobacteraceae</taxon>
        <taxon>Caulobacter</taxon>
    </lineage>
</organism>
<dbReference type="EMBL" id="CP026100">
    <property type="protein sequence ID" value="AYV47759.1"/>
    <property type="molecule type" value="Genomic_DNA"/>
</dbReference>
<protein>
    <recommendedName>
        <fullName evidence="5">DUF2188 domain-containing protein</fullName>
    </recommendedName>
</protein>
<reference evidence="2 3" key="1">
    <citation type="submission" date="2017-12" db="EMBL/GenBank/DDBJ databases">
        <title>The genome sequence of Caulobacter flavus CGMCC1 15093.</title>
        <authorList>
            <person name="Gao J."/>
            <person name="Mao X."/>
            <person name="Sun J."/>
        </authorList>
    </citation>
    <scope>NUCLEOTIDE SEQUENCE [LARGE SCALE GENOMIC DNA]</scope>
    <source>
        <strain evidence="2 3">CGMCC1 15093</strain>
    </source>
</reference>
<evidence type="ECO:0000313" key="2">
    <source>
        <dbReference type="EMBL" id="PLR15365.1"/>
    </source>
</evidence>
<accession>A0A2N5CTJ0</accession>
<dbReference type="EMBL" id="PJRQ01000023">
    <property type="protein sequence ID" value="PLR15365.1"/>
    <property type="molecule type" value="Genomic_DNA"/>
</dbReference>
<evidence type="ECO:0000313" key="4">
    <source>
        <dbReference type="Proteomes" id="UP000281192"/>
    </source>
</evidence>
<dbReference type="Pfam" id="PF09954">
    <property type="entry name" value="DUF2188"/>
    <property type="match status" value="1"/>
</dbReference>
<dbReference type="InterPro" id="IPR018691">
    <property type="entry name" value="DUF2188"/>
</dbReference>
<keyword evidence="4" id="KW-1185">Reference proteome</keyword>
<dbReference type="AlphaFoldDB" id="A0A2N5CTJ0"/>
<evidence type="ECO:0008006" key="5">
    <source>
        <dbReference type="Google" id="ProtNLM"/>
    </source>
</evidence>
<evidence type="ECO:0000313" key="1">
    <source>
        <dbReference type="EMBL" id="AYV47759.1"/>
    </source>
</evidence>
<dbReference type="RefSeq" id="WP_101713252.1">
    <property type="nucleotide sequence ID" value="NZ_CP026100.1"/>
</dbReference>
<dbReference type="OrthoDB" id="7190036at2"/>
<dbReference type="Proteomes" id="UP000234483">
    <property type="component" value="Unassembled WGS sequence"/>
</dbReference>
<proteinExistence type="predicted"/>
<dbReference type="Proteomes" id="UP000281192">
    <property type="component" value="Chromosome"/>
</dbReference>